<dbReference type="InterPro" id="IPR035965">
    <property type="entry name" value="PAS-like_dom_sf"/>
</dbReference>
<dbReference type="Gene3D" id="3.30.450.20">
    <property type="entry name" value="PAS domain"/>
    <property type="match status" value="1"/>
</dbReference>
<keyword evidence="5" id="KW-0808">Transferase</keyword>
<dbReference type="PROSITE" id="PS50112">
    <property type="entry name" value="PAS"/>
    <property type="match status" value="1"/>
</dbReference>
<dbReference type="InterPro" id="IPR000014">
    <property type="entry name" value="PAS"/>
</dbReference>
<dbReference type="Pfam" id="PF13426">
    <property type="entry name" value="PAS_9"/>
    <property type="match status" value="1"/>
</dbReference>
<dbReference type="Proteomes" id="UP000019063">
    <property type="component" value="Unassembled WGS sequence"/>
</dbReference>
<dbReference type="GO" id="GO:0016301">
    <property type="term" value="F:kinase activity"/>
    <property type="evidence" value="ECO:0007669"/>
    <property type="project" value="UniProtKB-KW"/>
</dbReference>
<accession>W4HP94</accession>
<dbReference type="PATRIC" id="fig|1317118.6.peg.717"/>
<feature type="domain" description="PAS" evidence="4">
    <location>
        <begin position="40"/>
        <end position="65"/>
    </location>
</feature>
<keyword evidence="2" id="KW-0288">FMN</keyword>
<proteinExistence type="predicted"/>
<evidence type="ECO:0000256" key="3">
    <source>
        <dbReference type="ARBA" id="ARBA00022991"/>
    </source>
</evidence>
<dbReference type="eggNOG" id="COG3920">
    <property type="taxonomic scope" value="Bacteria"/>
</dbReference>
<evidence type="ECO:0000256" key="2">
    <source>
        <dbReference type="ARBA" id="ARBA00022643"/>
    </source>
</evidence>
<dbReference type="AlphaFoldDB" id="W4HP94"/>
<dbReference type="SUPFAM" id="SSF55785">
    <property type="entry name" value="PYP-like sensor domain (PAS domain)"/>
    <property type="match status" value="1"/>
</dbReference>
<keyword evidence="6" id="KW-1185">Reference proteome</keyword>
<dbReference type="InterPro" id="IPR036890">
    <property type="entry name" value="HATPase_C_sf"/>
</dbReference>
<dbReference type="PANTHER" id="PTHR47429:SF2">
    <property type="entry name" value="PROTEIN TWIN LOV 1"/>
    <property type="match status" value="1"/>
</dbReference>
<keyword evidence="3" id="KW-0157">Chromophore</keyword>
<evidence type="ECO:0000256" key="1">
    <source>
        <dbReference type="ARBA" id="ARBA00022630"/>
    </source>
</evidence>
<name>W4HP94_9RHOB</name>
<keyword evidence="5" id="KW-0418">Kinase</keyword>
<protein>
    <submittedName>
        <fullName evidence="5">Putative signal transduction histidine kinase</fullName>
    </submittedName>
</protein>
<evidence type="ECO:0000259" key="4">
    <source>
        <dbReference type="PROSITE" id="PS50112"/>
    </source>
</evidence>
<dbReference type="PANTHER" id="PTHR47429">
    <property type="entry name" value="PROTEIN TWIN LOV 1"/>
    <property type="match status" value="1"/>
</dbReference>
<dbReference type="SUPFAM" id="SSF55874">
    <property type="entry name" value="ATPase domain of HSP90 chaperone/DNA topoisomerase II/histidine kinase"/>
    <property type="match status" value="1"/>
</dbReference>
<dbReference type="Gene3D" id="3.30.565.10">
    <property type="entry name" value="Histidine kinase-like ATPase, C-terminal domain"/>
    <property type="match status" value="1"/>
</dbReference>
<dbReference type="EMBL" id="AQQW01000002">
    <property type="protein sequence ID" value="ETW13921.1"/>
    <property type="molecule type" value="Genomic_DNA"/>
</dbReference>
<keyword evidence="1" id="KW-0285">Flavoprotein</keyword>
<reference evidence="5 6" key="1">
    <citation type="journal article" date="2014" name="Antonie Van Leeuwenhoek">
        <title>Roseivivax atlanticus sp. nov., isolated from surface seawater of the Atlantic Ocean.</title>
        <authorList>
            <person name="Li G."/>
            <person name="Lai Q."/>
            <person name="Liu X."/>
            <person name="Sun F."/>
            <person name="Shao Z."/>
        </authorList>
    </citation>
    <scope>NUCLEOTIDE SEQUENCE [LARGE SCALE GENOMIC DNA]</scope>
    <source>
        <strain evidence="5 6">22II-s10s</strain>
    </source>
</reference>
<evidence type="ECO:0000313" key="5">
    <source>
        <dbReference type="EMBL" id="ETW13921.1"/>
    </source>
</evidence>
<dbReference type="NCBIfam" id="TIGR00229">
    <property type="entry name" value="sensory_box"/>
    <property type="match status" value="1"/>
</dbReference>
<evidence type="ECO:0000313" key="6">
    <source>
        <dbReference type="Proteomes" id="UP000019063"/>
    </source>
</evidence>
<dbReference type="CDD" id="cd00130">
    <property type="entry name" value="PAS"/>
    <property type="match status" value="1"/>
</dbReference>
<dbReference type="Pfam" id="PF13581">
    <property type="entry name" value="HATPase_c_2"/>
    <property type="match status" value="1"/>
</dbReference>
<comment type="caution">
    <text evidence="5">The sequence shown here is derived from an EMBL/GenBank/DDBJ whole genome shotgun (WGS) entry which is preliminary data.</text>
</comment>
<dbReference type="STRING" id="1379903.ATO8_03486"/>
<organism evidence="5 6">
    <name type="scientific">Roseivivax marinus</name>
    <dbReference type="NCBI Taxonomy" id="1379903"/>
    <lineage>
        <taxon>Bacteria</taxon>
        <taxon>Pseudomonadati</taxon>
        <taxon>Pseudomonadota</taxon>
        <taxon>Alphaproteobacteria</taxon>
        <taxon>Rhodobacterales</taxon>
        <taxon>Roseobacteraceae</taxon>
        <taxon>Roseivivax</taxon>
    </lineage>
</organism>
<sequence>MAVAEQQRRALSAILDDRDALDGFSRLAISMIITNPLAPDNPIVYVNDAFERTTGYSRTAVIGRNCRFLQGERTDKRDVDKLRAAIATGDDVAVDILNYRASGEPFTNRLIIAPISDETGRPIYFLGLQKELRDTSGETSLSDMRLDAIRSRVREDLAMILSSIGEPERRLSIDDPLTEIDALPRRLECLQLVYEELRLNDEDSATGRAGIELGALMSRIASNVAHHAGRPGVRFVQQVDQMQVSVETAVRVALILSETVSNAFTHAFDGLDRGYVELRIARLAAGGLRMTISDDGVGIPAKIDWPSAATRGGRLIASLLDGLDATINVARGAAGTVVMIDVPVDLHDLENKGA</sequence>
<dbReference type="InterPro" id="IPR003594">
    <property type="entry name" value="HATPase_dom"/>
</dbReference>
<gene>
    <name evidence="5" type="ORF">ATO8_03486</name>
</gene>